<proteinExistence type="predicted"/>
<dbReference type="RefSeq" id="XP_002775816.1">
    <property type="nucleotide sequence ID" value="XM_002775770.1"/>
</dbReference>
<dbReference type="Pfam" id="PF14737">
    <property type="entry name" value="DUF4470"/>
    <property type="match status" value="1"/>
</dbReference>
<protein>
    <recommendedName>
        <fullName evidence="1">DUF4470 domain-containing protein</fullName>
    </recommendedName>
</protein>
<gene>
    <name evidence="2" type="ORF">Pmar_PMAR024036</name>
</gene>
<name>C5L6H1_PERM5</name>
<evidence type="ECO:0000313" key="3">
    <source>
        <dbReference type="Proteomes" id="UP000007800"/>
    </source>
</evidence>
<dbReference type="OrthoDB" id="432970at2759"/>
<accession>C5L6H1</accession>
<feature type="domain" description="DUF4470" evidence="1">
    <location>
        <begin position="26"/>
        <end position="107"/>
    </location>
</feature>
<evidence type="ECO:0000259" key="1">
    <source>
        <dbReference type="Pfam" id="PF14737"/>
    </source>
</evidence>
<dbReference type="AlphaFoldDB" id="C5L6H1"/>
<dbReference type="OMA" id="FYPFANT"/>
<reference evidence="2 3" key="1">
    <citation type="submission" date="2008-07" db="EMBL/GenBank/DDBJ databases">
        <authorList>
            <person name="El-Sayed N."/>
            <person name="Caler E."/>
            <person name="Inman J."/>
            <person name="Amedeo P."/>
            <person name="Hass B."/>
            <person name="Wortman J."/>
        </authorList>
    </citation>
    <scope>NUCLEOTIDE SEQUENCE [LARGE SCALE GENOMIC DNA]</scope>
    <source>
        <strain evidence="3">ATCC 50983 / TXsc</strain>
    </source>
</reference>
<dbReference type="Proteomes" id="UP000007800">
    <property type="component" value="Unassembled WGS sequence"/>
</dbReference>
<dbReference type="InterPro" id="IPR027974">
    <property type="entry name" value="DUF4470"/>
</dbReference>
<dbReference type="InParanoid" id="C5L6H1"/>
<sequence>MASNVDVRLTRPPLCPLVARWYFFYPFANTPPRDLCASSRDSEGPTRVLLFGCGDIISLGHTFLLNQTCAHAEAWASTPLKAVYCDTEPAIIARDLVYFQLLLNAVSSEMEVDHRLSPRDALVAWEGVYGMFITEQVADQLKDAICDVSEAPLKDSKDWLCSELGGCGVHVSNMNTAACNTGDRDRVIKLLCWWLNHWFKLLDGRICLGRASTSRVCELRRLLYDKFSTKPEGGKLSPRVEAVAPALSLDGVEEAIKHYSRLGFAGVSIGRFGPSLSPCDGAHYEHSM</sequence>
<evidence type="ECO:0000313" key="2">
    <source>
        <dbReference type="EMBL" id="EER07632.1"/>
    </source>
</evidence>
<dbReference type="GeneID" id="9042118"/>
<organism evidence="3">
    <name type="scientific">Perkinsus marinus (strain ATCC 50983 / TXsc)</name>
    <dbReference type="NCBI Taxonomy" id="423536"/>
    <lineage>
        <taxon>Eukaryota</taxon>
        <taxon>Sar</taxon>
        <taxon>Alveolata</taxon>
        <taxon>Perkinsozoa</taxon>
        <taxon>Perkinsea</taxon>
        <taxon>Perkinsida</taxon>
        <taxon>Perkinsidae</taxon>
        <taxon>Perkinsus</taxon>
    </lineage>
</organism>
<dbReference type="EMBL" id="GG679769">
    <property type="protein sequence ID" value="EER07632.1"/>
    <property type="molecule type" value="Genomic_DNA"/>
</dbReference>
<keyword evidence="3" id="KW-1185">Reference proteome</keyword>